<dbReference type="InterPro" id="IPR013783">
    <property type="entry name" value="Ig-like_fold"/>
</dbReference>
<dbReference type="GO" id="GO:0043236">
    <property type="term" value="F:laminin binding"/>
    <property type="evidence" value="ECO:0007669"/>
    <property type="project" value="TreeGrafter"/>
</dbReference>
<accession>A0A552I294</accession>
<protein>
    <recommendedName>
        <fullName evidence="4">Dystroglycan-type cadherin-like domain-containing protein</fullName>
    </recommendedName>
</protein>
<dbReference type="GO" id="GO:0016011">
    <property type="term" value="C:dystroglycan complex"/>
    <property type="evidence" value="ECO:0007669"/>
    <property type="project" value="TreeGrafter"/>
</dbReference>
<feature type="coiled-coil region" evidence="2">
    <location>
        <begin position="1198"/>
        <end position="1228"/>
    </location>
</feature>
<dbReference type="Pfam" id="PF13517">
    <property type="entry name" value="FG-GAP_3"/>
    <property type="match status" value="1"/>
</dbReference>
<feature type="non-terminal residue" evidence="5">
    <location>
        <position position="1"/>
    </location>
</feature>
<proteinExistence type="predicted"/>
<dbReference type="SUPFAM" id="SSF51120">
    <property type="entry name" value="beta-Roll"/>
    <property type="match status" value="1"/>
</dbReference>
<dbReference type="InterPro" id="IPR006644">
    <property type="entry name" value="Cadg"/>
</dbReference>
<feature type="transmembrane region" description="Helical" evidence="3">
    <location>
        <begin position="1318"/>
        <end position="1342"/>
    </location>
</feature>
<name>A0A552I294_MICVR</name>
<dbReference type="GO" id="GO:0005509">
    <property type="term" value="F:calcium ion binding"/>
    <property type="evidence" value="ECO:0007669"/>
    <property type="project" value="InterPro"/>
</dbReference>
<dbReference type="SUPFAM" id="SSF69318">
    <property type="entry name" value="Integrin alpha N-terminal domain"/>
    <property type="match status" value="1"/>
</dbReference>
<dbReference type="Pfam" id="PF05345">
    <property type="entry name" value="He_PIG"/>
    <property type="match status" value="1"/>
</dbReference>
<dbReference type="InterPro" id="IPR011049">
    <property type="entry name" value="Serralysin-like_metalloprot_C"/>
</dbReference>
<dbReference type="Pfam" id="PF07483">
    <property type="entry name" value="W_rich_C"/>
    <property type="match status" value="1"/>
</dbReference>
<evidence type="ECO:0000256" key="1">
    <source>
        <dbReference type="ARBA" id="ARBA00022729"/>
    </source>
</evidence>
<reference evidence="5 6" key="1">
    <citation type="submission" date="2019-01" db="EMBL/GenBank/DDBJ databases">
        <title>Coherence of Microcystis species and biogeography revealed through population genomics.</title>
        <authorList>
            <person name="Perez-Carrascal O.M."/>
            <person name="Terrat Y."/>
            <person name="Giani A."/>
            <person name="Fortin N."/>
            <person name="Tromas N."/>
            <person name="Shapiro B.J."/>
        </authorList>
    </citation>
    <scope>NUCLEOTIDE SEQUENCE [LARGE SCALE GENOMIC DNA]</scope>
    <source>
        <strain evidence="5">Mv_BB_P_19951000_S68D</strain>
    </source>
</reference>
<evidence type="ECO:0000256" key="3">
    <source>
        <dbReference type="SAM" id="Phobius"/>
    </source>
</evidence>
<dbReference type="Gene3D" id="2.150.10.10">
    <property type="entry name" value="Serralysin-like metalloprotease, C-terminal"/>
    <property type="match status" value="1"/>
</dbReference>
<comment type="caution">
    <text evidence="5">The sequence shown here is derived from an EMBL/GenBank/DDBJ whole genome shotgun (WGS) entry which is preliminary data.</text>
</comment>
<dbReference type="PANTHER" id="PTHR21559">
    <property type="entry name" value="DYSTROGLYCAN-RELATED"/>
    <property type="match status" value="1"/>
</dbReference>
<sequence length="2641" mass="292167">QKLTGNEQGLVGYWNLEESAGNTVYDLTANKNNGTLTNGVQRTIDSSIGVPQIVTEQTNLIESKTISDLQSLRLETAYLTLQAEQNPGKLQSYLTEYFSPIGDGTFKEHFNQGTLGGFIPDTNWRDLGQVVDVNGDGKQDYVVVWNANGKRTFATYLGKGDGSFQEHFNTASWAGFIPDTTGRDLGQFVDVNGDGKQDYVVVWNANEKRTFATYLGKGDGSFQEHFNTASWAGFIPDTTGRDLGQFVDVNGDGKQDYVVIWNANGKRTFATYFGKGDGSFQEHFNTASWAGFIPDKTGRDLGQFVDVNNDKILDYVVVWNYQGKRTFSPYIGKGDGTFQEHFNQETLGGFISDANWRDLGQFTDVNGDGKQDYVVVWNYNGKRVISPYIGKGDGTFQEHFNQETLGGFISDVNWRDLGYFVDLNSDKKEDYVVVWNYQGNRTFSPYLATKNLDNLRAQYFPELNNPTTLATLQQQISDQQTQTQQKIDQLKNSISQKQAEAAAAISQADWYQEKSAYYWEQSRKQGPTWIEWRTYQEKKWYGRKQTKEQAITHVDHNWIIWDTYTKQATALRQYADQLLKGVQTDTLNKDTTTTLLDQWNKAKTVADEAALTQNEFIKLLQQLEAERKLSQDKIAQINDWEKLLPVLQTQLNLATQDATTATNNVQKETGEYQTSKDNYLNALNSVLEKRAQLQTQTQLLQQDITTAKNWAIQQTTGLADELTQAQTLISQLQTQQQTIAQQLTTTTGEQKDSLLTEQAQLDQSIQLLTQKQTVLTAQQATLTQKQTLLSAQEQVLLTEYQLLDATLASPDKDTSTLEQQLADTRKTLAEVQKLAEQAEASSQALTAAMDGLQASLLLQNDKYLAAIKDKQQSLKNLIDATELEKNYNLQATTKRQELNSIESQLITILKQANDAGSQEAAKLLEVANANNMATAAELYYKDYRDLASDKGGGCSGGIARPEDLLLADKYYAQMQEYRQLQQQAQQQASQFTALRQAAESQITLLDGQKALATQELAQLQQSIGNSQEAIEAHKQEIAVAEFRIDALSQLKDWTNQTLLQVLSVEKFNLAQAQLEQEIAEKRGQLIDDAVAAQLEKQRLDIQRDRQIAVTKLEQLNQLNTEEALQQAINNLRTDLGINPIENIITQADYKGQLAGILADLDALKQKQPNLPSELQSILTATRQDINAALQGKEAATIQDNLLKTVDGLIEQNNKLNAEITKLDQEEQQYLGILKQSETDLKGASKALYDEIQKTGVLDQEKTLLNQQNLEILYKIGYAQGAVELSDDLARQSQQLLSQIIEGRVKEREIRKKAFVNEVLGTAALVIAIASAVITAGASLYLYATTAATLGASLAAASSLTIVTTLNVIGASISAVQSAYNGDWAGAVFHAAMAFASYEISDINSELAKNPKVIETTKAIDVAKGAKDFNLVSDLTQKLELLKYELSPSLLNLTRFQTVAQGAYSSYQYVKTGDTTLALLSGVQSLANAASLGIQDIKNLNQASDIQKFFITAGQVSLVTAQGIKAIENGNWLDAANAIGKIAGQIDKNFALGLGDAGKKELIDLTGLKWEEIQDFGKLSSALYQTIDNKDWIKAIQTAGKAINLVDDSLLGVDLGTEAHKSIKDLTGFEWAEVETIIQSGVKLEIAVRERNLEAITQSVKSIVNVWITDEKLKIEAQKVTGLSWEEIQRITQTGEAINKAIEKGDTAAWIKSSNELLGIWQGNQTLQTFLKSNLNLDWKDFQQVVKAGQSIAIATDKQSVEQWGQSLKQVLNIWYDDDTLKNKLTTVSGLSWEQIQKTEETISTLNKAYEQGNTLAWIEASNKILKLWETDKILANKIKVNTGLDWQDFEKIVKAGQATAIAIDSEKLKDWGQAIRKVSNIWADDATLKSKIEQATGLTWSQLNKLENTVQELDKATQNNNTQSWITASDNILTIWKTDPSFAKKLKEVTSLDFTDLEKIVKAGQASATAIDSQELAKWGQAIRRVANIWVDDNTLKSTAEDLTGLSWEKLQKLDKTVQAINTAIDKDTTQDWVNASDAILKIWKDDPTLTQKLKTYTDLNWQDIENIVKAGQETAKAIDQQTLAQWGNAIKSAVNIWVDDNTLKSQAEQATGLTWSQLQNLGRTNRLIQQAANTNDLETWKKSTDEILNIWKQDTVLTQKLKEKAGIEWKNVEYIVKSGQAIATASQDTTLENLTAAIEQIVSIGDQDTQLKEKIISIVEPEWQKLEAISQKNQQIQADLAQQQQENWVTTNQQLIDILEKNDSLVQGNVAPLLINSIPNQTATTNKSFTFTVSETTFTDIDKNDLLTYSATDVNGNSLPKWLSFDPKTRTFSGTSKDTTSSSLDIKLEAKDTKGLSSSSVFTLTINAISNATIETFGNTKLVKDTTNKLYTQIGNNNPIAIKNGGTQITTDIYSGWQTLAAETVNGVNQVLWKYNDGNYLHLWSLDNNWNWQSSTGWWGLNSPEAFTQETNFQQDFNSDNQIGNPLPNIASSLAVSANVPEPIIGSSNDDILTGTLNNDILVGGLGNDTITGGAGGDRFTFNNRNEGIDTITDFLSSQGDKIAVSAAGFGGGLAAGVAITTAQFVLGTTALNASNRFIYNIINGVLSFDADGTNILVPVQIATLSSKPSISASDIVVLV</sequence>
<keyword evidence="3" id="KW-0472">Membrane</keyword>
<feature type="coiled-coil region" evidence="2">
    <location>
        <begin position="480"/>
        <end position="507"/>
    </location>
</feature>
<feature type="coiled-coil region" evidence="2">
    <location>
        <begin position="676"/>
        <end position="703"/>
    </location>
</feature>
<gene>
    <name evidence="5" type="ORF">EWV77_05595</name>
</gene>
<keyword evidence="2" id="KW-0175">Coiled coil</keyword>
<dbReference type="SMART" id="SM00736">
    <property type="entry name" value="CADG"/>
    <property type="match status" value="1"/>
</dbReference>
<dbReference type="InterPro" id="IPR018511">
    <property type="entry name" value="Hemolysin-typ_Ca-bd_CS"/>
</dbReference>
<evidence type="ECO:0000313" key="5">
    <source>
        <dbReference type="EMBL" id="TRU77586.1"/>
    </source>
</evidence>
<dbReference type="EMBL" id="SFAZ01000079">
    <property type="protein sequence ID" value="TRU77586.1"/>
    <property type="molecule type" value="Genomic_DNA"/>
</dbReference>
<keyword evidence="3" id="KW-1133">Transmembrane helix</keyword>
<dbReference type="SUPFAM" id="SSF49313">
    <property type="entry name" value="Cadherin-like"/>
    <property type="match status" value="1"/>
</dbReference>
<dbReference type="InterPro" id="IPR011121">
    <property type="entry name" value="Trp-rich_dom"/>
</dbReference>
<feature type="domain" description="Dystroglycan-type cadherin-like" evidence="4">
    <location>
        <begin position="2274"/>
        <end position="2374"/>
    </location>
</feature>
<dbReference type="Gene3D" id="2.60.40.10">
    <property type="entry name" value="Immunoglobulins"/>
    <property type="match status" value="1"/>
</dbReference>
<dbReference type="InterPro" id="IPR013517">
    <property type="entry name" value="FG-GAP"/>
</dbReference>
<dbReference type="InterPro" id="IPR015919">
    <property type="entry name" value="Cadherin-like_sf"/>
</dbReference>
<dbReference type="Proteomes" id="UP000320674">
    <property type="component" value="Unassembled WGS sequence"/>
</dbReference>
<evidence type="ECO:0000313" key="6">
    <source>
        <dbReference type="Proteomes" id="UP000320674"/>
    </source>
</evidence>
<feature type="coiled-coil region" evidence="2">
    <location>
        <begin position="814"/>
        <end position="884"/>
    </location>
</feature>
<keyword evidence="1" id="KW-0732">Signal</keyword>
<evidence type="ECO:0000256" key="2">
    <source>
        <dbReference type="SAM" id="Coils"/>
    </source>
</evidence>
<dbReference type="PROSITE" id="PS00330">
    <property type="entry name" value="HEMOLYSIN_CALCIUM"/>
    <property type="match status" value="1"/>
</dbReference>
<dbReference type="Gene3D" id="2.130.10.130">
    <property type="entry name" value="Integrin alpha, N-terminal"/>
    <property type="match status" value="1"/>
</dbReference>
<dbReference type="PANTHER" id="PTHR21559:SF21">
    <property type="entry name" value="DYSTROGLYCAN 1"/>
    <property type="match status" value="1"/>
</dbReference>
<evidence type="ECO:0000259" key="4">
    <source>
        <dbReference type="SMART" id="SM00736"/>
    </source>
</evidence>
<dbReference type="InterPro" id="IPR028994">
    <property type="entry name" value="Integrin_alpha_N"/>
</dbReference>
<feature type="coiled-coil region" evidence="2">
    <location>
        <begin position="967"/>
        <end position="1084"/>
    </location>
</feature>
<organism evidence="5 6">
    <name type="scientific">Microcystis viridis Mv_BB_P_19951000_S68D</name>
    <dbReference type="NCBI Taxonomy" id="2486270"/>
    <lineage>
        <taxon>Bacteria</taxon>
        <taxon>Bacillati</taxon>
        <taxon>Cyanobacteriota</taxon>
        <taxon>Cyanophyceae</taxon>
        <taxon>Oscillatoriophycideae</taxon>
        <taxon>Chroococcales</taxon>
        <taxon>Microcystaceae</taxon>
        <taxon>Microcystis</taxon>
    </lineage>
</organism>
<keyword evidence="3" id="KW-0812">Transmembrane</keyword>
<feature type="transmembrane region" description="Helical" evidence="3">
    <location>
        <begin position="1349"/>
        <end position="1368"/>
    </location>
</feature>